<proteinExistence type="predicted"/>
<dbReference type="Gene3D" id="2.120.10.30">
    <property type="entry name" value="TolB, C-terminal domain"/>
    <property type="match status" value="1"/>
</dbReference>
<dbReference type="Proteomes" id="UP000005234">
    <property type="component" value="Chromosome"/>
</dbReference>
<dbReference type="EMBL" id="CP003350">
    <property type="protein sequence ID" value="AFC84569.1"/>
    <property type="molecule type" value="Genomic_DNA"/>
</dbReference>
<organism evidence="4 5">
    <name type="scientific">Frateuria aurantia (strain ATCC 33424 / DSM 6220 / KCTC 2777 / LMG 1558 / NBRC 3245 / NCIMB 13370)</name>
    <name type="common">Acetobacter aurantius</name>
    <dbReference type="NCBI Taxonomy" id="767434"/>
    <lineage>
        <taxon>Bacteria</taxon>
        <taxon>Pseudomonadati</taxon>
        <taxon>Pseudomonadota</taxon>
        <taxon>Gammaproteobacteria</taxon>
        <taxon>Lysobacterales</taxon>
        <taxon>Rhodanobacteraceae</taxon>
        <taxon>Frateuria</taxon>
    </lineage>
</organism>
<gene>
    <name evidence="4" type="ordered locus">Fraau_0069</name>
</gene>
<dbReference type="GO" id="GO:0005576">
    <property type="term" value="C:extracellular region"/>
    <property type="evidence" value="ECO:0007669"/>
    <property type="project" value="UniProtKB-SubCell"/>
</dbReference>
<reference evidence="4" key="1">
    <citation type="submission" date="2012-02" db="EMBL/GenBank/DDBJ databases">
        <title>The complete genome of Frateuria aurantia DSM 6220.</title>
        <authorList>
            <consortium name="US DOE Joint Genome Institute (JGI-PGF)"/>
            <person name="Lucas S."/>
            <person name="Copeland A."/>
            <person name="Lapidus A."/>
            <person name="Glavina del Rio T."/>
            <person name="Dalin E."/>
            <person name="Tice H."/>
            <person name="Bruce D."/>
            <person name="Goodwin L."/>
            <person name="Pitluck S."/>
            <person name="Peters L."/>
            <person name="Ovchinnikova G."/>
            <person name="Teshima H."/>
            <person name="Kyrpides N."/>
            <person name="Mavromatis K."/>
            <person name="Ivanova N."/>
            <person name="Brettin T."/>
            <person name="Detter J.C."/>
            <person name="Han C."/>
            <person name="Larimer F."/>
            <person name="Land M."/>
            <person name="Hauser L."/>
            <person name="Markowitz V."/>
            <person name="Cheng J.-F."/>
            <person name="Hugenholtz P."/>
            <person name="Woyke T."/>
            <person name="Wu D."/>
            <person name="Brambilla E."/>
            <person name="Klenk H.-P."/>
            <person name="Eisen J.A."/>
        </authorList>
    </citation>
    <scope>NUCLEOTIDE SEQUENCE</scope>
    <source>
        <strain evidence="4">DSM 6220</strain>
    </source>
</reference>
<dbReference type="InterPro" id="IPR017996">
    <property type="entry name" value="MRJP/yellow-related"/>
</dbReference>
<dbReference type="RefSeq" id="WP_014401575.1">
    <property type="nucleotide sequence ID" value="NC_017033.1"/>
</dbReference>
<protein>
    <submittedName>
        <fullName evidence="4">Gluconolactonase</fullName>
    </submittedName>
</protein>
<dbReference type="KEGG" id="fau:Fraau_0069"/>
<evidence type="ECO:0000256" key="2">
    <source>
        <dbReference type="ARBA" id="ARBA00022525"/>
    </source>
</evidence>
<dbReference type="PANTHER" id="PTHR10009">
    <property type="entry name" value="PROTEIN YELLOW-RELATED"/>
    <property type="match status" value="1"/>
</dbReference>
<dbReference type="AlphaFoldDB" id="H8KZQ8"/>
<dbReference type="InterPro" id="IPR011042">
    <property type="entry name" value="6-blade_b-propeller_TolB-like"/>
</dbReference>
<keyword evidence="5" id="KW-1185">Reference proteome</keyword>
<evidence type="ECO:0000256" key="1">
    <source>
        <dbReference type="ARBA" id="ARBA00004613"/>
    </source>
</evidence>
<dbReference type="HOGENOM" id="CLU_031076_0_3_6"/>
<evidence type="ECO:0000313" key="4">
    <source>
        <dbReference type="EMBL" id="AFC84569.1"/>
    </source>
</evidence>
<dbReference type="Pfam" id="PF03022">
    <property type="entry name" value="MRJP"/>
    <property type="match status" value="1"/>
</dbReference>
<feature type="signal peptide" evidence="3">
    <location>
        <begin position="1"/>
        <end position="29"/>
    </location>
</feature>
<dbReference type="OrthoDB" id="9797664at2"/>
<evidence type="ECO:0000256" key="3">
    <source>
        <dbReference type="SAM" id="SignalP"/>
    </source>
</evidence>
<dbReference type="STRING" id="767434.Fraau_0069"/>
<accession>H8KZQ8</accession>
<comment type="subcellular location">
    <subcellularLocation>
        <location evidence="1">Secreted</location>
    </subcellularLocation>
</comment>
<name>H8KZQ8_FRAAD</name>
<dbReference type="PANTHER" id="PTHR10009:SF18">
    <property type="entry name" value="PROTEIN YELLOW-LIKE PROTEIN"/>
    <property type="match status" value="1"/>
</dbReference>
<keyword evidence="3" id="KW-0732">Signal</keyword>
<dbReference type="eggNOG" id="COG3386">
    <property type="taxonomic scope" value="Bacteria"/>
</dbReference>
<dbReference type="SUPFAM" id="SSF101898">
    <property type="entry name" value="NHL repeat"/>
    <property type="match status" value="1"/>
</dbReference>
<keyword evidence="2" id="KW-0964">Secreted</keyword>
<evidence type="ECO:0000313" key="5">
    <source>
        <dbReference type="Proteomes" id="UP000005234"/>
    </source>
</evidence>
<feature type="chain" id="PRO_5003613360" evidence="3">
    <location>
        <begin position="30"/>
        <end position="395"/>
    </location>
</feature>
<sequence>MRLPRCLNHLPALLATALAASMASTAALADNTIDQGARPVGELHVVAAFNGPGPSGIAVTPTGRIFVGFPRHAENHPGPALAELKNGRLVPYPDAAFSLPSKAPWHDQLVSPHGMTTDRRGRLWLIDDGKIAGHPIVEGQAKLVGIDPASNKVIANVVIKPPAMLSDSHLNDLRVDLSHGAQGTAYIADSSFGTSPALIVVDIASGRQRRVLAGDRSTAADPGFVAMMEGRPLRYDPVHPSFPIGGVDGITLNPDQSRLYYTPLSSRRLYSIPTAVLADFHASEKQLAKAVRDEGDKGAADGLATDPQGRIYTTDFEHDAIRQRQLDGSFRILARDPRIVWPDGIYATAHQVYVVLGQWNRLPGFNGGHDLRKPPYLLVSIPTDPAPLLDAAEVH</sequence>